<gene>
    <name evidence="1" type="ORF">CLV47_11713</name>
</gene>
<dbReference type="AlphaFoldDB" id="A0A2T0ZWC1"/>
<evidence type="ECO:0000313" key="2">
    <source>
        <dbReference type="Proteomes" id="UP000237752"/>
    </source>
</evidence>
<accession>A0A2T0ZWC1</accession>
<organism evidence="1 2">
    <name type="scientific">Antricoccus suffuscus</name>
    <dbReference type="NCBI Taxonomy" id="1629062"/>
    <lineage>
        <taxon>Bacteria</taxon>
        <taxon>Bacillati</taxon>
        <taxon>Actinomycetota</taxon>
        <taxon>Actinomycetes</taxon>
        <taxon>Geodermatophilales</taxon>
        <taxon>Antricoccaceae</taxon>
        <taxon>Antricoccus</taxon>
    </lineage>
</organism>
<name>A0A2T0ZWC1_9ACTN</name>
<dbReference type="EMBL" id="PVUE01000017">
    <property type="protein sequence ID" value="PRZ40378.1"/>
    <property type="molecule type" value="Genomic_DNA"/>
</dbReference>
<dbReference type="Pfam" id="PF11392">
    <property type="entry name" value="AllH"/>
    <property type="match status" value="1"/>
</dbReference>
<protein>
    <submittedName>
        <fullName evidence="1">Uncharacterized protein DUF2877</fullName>
    </submittedName>
</protein>
<dbReference type="InterPro" id="IPR021530">
    <property type="entry name" value="AllH-like"/>
</dbReference>
<comment type="caution">
    <text evidence="1">The sequence shown here is derived from an EMBL/GenBank/DDBJ whole genome shotgun (WGS) entry which is preliminary data.</text>
</comment>
<reference evidence="1 2" key="1">
    <citation type="submission" date="2018-03" db="EMBL/GenBank/DDBJ databases">
        <title>Genomic Encyclopedia of Archaeal and Bacterial Type Strains, Phase II (KMG-II): from individual species to whole genera.</title>
        <authorList>
            <person name="Goeker M."/>
        </authorList>
    </citation>
    <scope>NUCLEOTIDE SEQUENCE [LARGE SCALE GENOMIC DNA]</scope>
    <source>
        <strain evidence="1 2">DSM 100065</strain>
    </source>
</reference>
<sequence length="266" mass="27722">MQTSLRCAAPERTRPLWESAVQPLRVVMSFRYAIYLETEAGEPLALCTRDAAAMPFSAVLPVTSDDVTMPARVSDARIGDGILTLGHVTVRPGRYTRSPAPPSSLTPPFLTRYAALGAQTAPLLDLPASALRLCAASIEDPSLLRYLVGLGTGLTPTADDVLAGVLGALHSFRHDAFGTFGAQVAALTARTTWLSARLLEAAAAGAHSAPTLALLTRVSDDDAAWARTVHEVLLHGHTSGAGLAYGVALGAHASSSLIHLNQGDAA</sequence>
<evidence type="ECO:0000313" key="1">
    <source>
        <dbReference type="EMBL" id="PRZ40378.1"/>
    </source>
</evidence>
<proteinExistence type="predicted"/>
<keyword evidence="2" id="KW-1185">Reference proteome</keyword>
<dbReference type="Proteomes" id="UP000237752">
    <property type="component" value="Unassembled WGS sequence"/>
</dbReference>